<accession>A0ABV3FU21</accession>
<dbReference type="PROSITE" id="PS51186">
    <property type="entry name" value="GNAT"/>
    <property type="match status" value="1"/>
</dbReference>
<gene>
    <name evidence="2" type="ORF">AB0I48_15360</name>
</gene>
<proteinExistence type="predicted"/>
<name>A0ABV3FU21_9NOCA</name>
<dbReference type="PANTHER" id="PTHR47542">
    <property type="entry name" value="ACYL-COA N-ACYLTRANSFERASES (NAT) SUPERFAMILY PROTEIN"/>
    <property type="match status" value="1"/>
</dbReference>
<evidence type="ECO:0000313" key="3">
    <source>
        <dbReference type="Proteomes" id="UP001551695"/>
    </source>
</evidence>
<comment type="caution">
    <text evidence="2">The sequence shown here is derived from an EMBL/GenBank/DDBJ whole genome shotgun (WGS) entry which is preliminary data.</text>
</comment>
<keyword evidence="2" id="KW-0808">Transferase</keyword>
<organism evidence="2 3">
    <name type="scientific">Nocardia aurea</name>
    <dbReference type="NCBI Taxonomy" id="2144174"/>
    <lineage>
        <taxon>Bacteria</taxon>
        <taxon>Bacillati</taxon>
        <taxon>Actinomycetota</taxon>
        <taxon>Actinomycetes</taxon>
        <taxon>Mycobacteriales</taxon>
        <taxon>Nocardiaceae</taxon>
        <taxon>Nocardia</taxon>
    </lineage>
</organism>
<dbReference type="InterPro" id="IPR016181">
    <property type="entry name" value="Acyl_CoA_acyltransferase"/>
</dbReference>
<dbReference type="RefSeq" id="WP_357784124.1">
    <property type="nucleotide sequence ID" value="NZ_JBFAKC010000006.1"/>
</dbReference>
<keyword evidence="2" id="KW-0012">Acyltransferase</keyword>
<sequence>MNGVDDRDRVRYRRAHLADLESIERLENEVFSDTTYQYTILRQLFDLHGKQWLIAELDGEVIGHALMLEKAGRALLASLAVTAKCRSQGFGRSLLVKILEICVEANIDVVELTVRPTNEPARKLFSSLGFEVITHDDQYFGPDHPRFVMECVLAQWSGREC</sequence>
<dbReference type="SUPFAM" id="SSF55729">
    <property type="entry name" value="Acyl-CoA N-acyltransferases (Nat)"/>
    <property type="match status" value="1"/>
</dbReference>
<dbReference type="CDD" id="cd04301">
    <property type="entry name" value="NAT_SF"/>
    <property type="match status" value="1"/>
</dbReference>
<evidence type="ECO:0000259" key="1">
    <source>
        <dbReference type="PROSITE" id="PS51186"/>
    </source>
</evidence>
<dbReference type="PANTHER" id="PTHR47542:SF2">
    <property type="entry name" value="ACYL-COA N-ACYLTRANSFERASES (NAT) SUPERFAMILY PROTEIN"/>
    <property type="match status" value="1"/>
</dbReference>
<dbReference type="EMBL" id="JBFAKC010000006">
    <property type="protein sequence ID" value="MEV0708936.1"/>
    <property type="molecule type" value="Genomic_DNA"/>
</dbReference>
<dbReference type="Gene3D" id="3.40.630.30">
    <property type="match status" value="1"/>
</dbReference>
<evidence type="ECO:0000313" key="2">
    <source>
        <dbReference type="EMBL" id="MEV0708936.1"/>
    </source>
</evidence>
<dbReference type="InterPro" id="IPR000182">
    <property type="entry name" value="GNAT_dom"/>
</dbReference>
<dbReference type="EC" id="2.3.1.-" evidence="2"/>
<dbReference type="Pfam" id="PF00583">
    <property type="entry name" value="Acetyltransf_1"/>
    <property type="match status" value="1"/>
</dbReference>
<keyword evidence="3" id="KW-1185">Reference proteome</keyword>
<dbReference type="Proteomes" id="UP001551695">
    <property type="component" value="Unassembled WGS sequence"/>
</dbReference>
<reference evidence="2 3" key="1">
    <citation type="submission" date="2024-06" db="EMBL/GenBank/DDBJ databases">
        <title>The Natural Products Discovery Center: Release of the First 8490 Sequenced Strains for Exploring Actinobacteria Biosynthetic Diversity.</title>
        <authorList>
            <person name="Kalkreuter E."/>
            <person name="Kautsar S.A."/>
            <person name="Yang D."/>
            <person name="Bader C.D."/>
            <person name="Teijaro C.N."/>
            <person name="Fluegel L."/>
            <person name="Davis C.M."/>
            <person name="Simpson J.R."/>
            <person name="Lauterbach L."/>
            <person name="Steele A.D."/>
            <person name="Gui C."/>
            <person name="Meng S."/>
            <person name="Li G."/>
            <person name="Viehrig K."/>
            <person name="Ye F."/>
            <person name="Su P."/>
            <person name="Kiefer A.F."/>
            <person name="Nichols A."/>
            <person name="Cepeda A.J."/>
            <person name="Yan W."/>
            <person name="Fan B."/>
            <person name="Jiang Y."/>
            <person name="Adhikari A."/>
            <person name="Zheng C.-J."/>
            <person name="Schuster L."/>
            <person name="Cowan T.M."/>
            <person name="Smanski M.J."/>
            <person name="Chevrette M.G."/>
            <person name="De Carvalho L.P.S."/>
            <person name="Shen B."/>
        </authorList>
    </citation>
    <scope>NUCLEOTIDE SEQUENCE [LARGE SCALE GENOMIC DNA]</scope>
    <source>
        <strain evidence="2 3">NPDC050403</strain>
    </source>
</reference>
<dbReference type="GO" id="GO:0016746">
    <property type="term" value="F:acyltransferase activity"/>
    <property type="evidence" value="ECO:0007669"/>
    <property type="project" value="UniProtKB-KW"/>
</dbReference>
<feature type="domain" description="N-acetyltransferase" evidence="1">
    <location>
        <begin position="10"/>
        <end position="154"/>
    </location>
</feature>
<protein>
    <submittedName>
        <fullName evidence="2">GNAT family N-acetyltransferase</fullName>
        <ecNumber evidence="2">2.3.1.-</ecNumber>
    </submittedName>
</protein>